<evidence type="ECO:0000313" key="1">
    <source>
        <dbReference type="EMBL" id="SMP04920.1"/>
    </source>
</evidence>
<comment type="caution">
    <text evidence="1">The sequence shown here is derived from an EMBL/GenBank/DDBJ whole genome shotgun (WGS) entry which is preliminary data.</text>
</comment>
<dbReference type="Proteomes" id="UP001157946">
    <property type="component" value="Unassembled WGS sequence"/>
</dbReference>
<gene>
    <name evidence="1" type="ORF">SAMN06265361_101585</name>
</gene>
<dbReference type="AlphaFoldDB" id="A0AA45WJZ7"/>
<name>A0AA45WJZ7_9BACL</name>
<reference evidence="1" key="1">
    <citation type="submission" date="2017-05" db="EMBL/GenBank/DDBJ databases">
        <authorList>
            <person name="Varghese N."/>
            <person name="Submissions S."/>
        </authorList>
    </citation>
    <scope>NUCLEOTIDE SEQUENCE</scope>
    <source>
        <strain evidence="1">DSM 45262</strain>
    </source>
</reference>
<accession>A0AA45WJZ7</accession>
<evidence type="ECO:0008006" key="3">
    <source>
        <dbReference type="Google" id="ProtNLM"/>
    </source>
</evidence>
<organism evidence="1 2">
    <name type="scientific">Laceyella tengchongensis</name>
    <dbReference type="NCBI Taxonomy" id="574699"/>
    <lineage>
        <taxon>Bacteria</taxon>
        <taxon>Bacillati</taxon>
        <taxon>Bacillota</taxon>
        <taxon>Bacilli</taxon>
        <taxon>Bacillales</taxon>
        <taxon>Thermoactinomycetaceae</taxon>
        <taxon>Laceyella</taxon>
    </lineage>
</organism>
<protein>
    <recommendedName>
        <fullName evidence="3">Deoxynucleoside kinase domain-containing protein</fullName>
    </recommendedName>
</protein>
<keyword evidence="2" id="KW-1185">Reference proteome</keyword>
<dbReference type="InterPro" id="IPR027417">
    <property type="entry name" value="P-loop_NTPase"/>
</dbReference>
<dbReference type="EMBL" id="FXTU01000001">
    <property type="protein sequence ID" value="SMP04920.1"/>
    <property type="molecule type" value="Genomic_DNA"/>
</dbReference>
<dbReference type="SUPFAM" id="SSF52540">
    <property type="entry name" value="P-loop containing nucleoside triphosphate hydrolases"/>
    <property type="match status" value="1"/>
</dbReference>
<sequence length="31" mass="3557">MICFGGMFGIGKTTYAQILGEYYKRTSPFYL</sequence>
<evidence type="ECO:0000313" key="2">
    <source>
        <dbReference type="Proteomes" id="UP001157946"/>
    </source>
</evidence>
<proteinExistence type="predicted"/>